<feature type="domain" description="RecJ OB" evidence="8">
    <location>
        <begin position="462"/>
        <end position="587"/>
    </location>
</feature>
<evidence type="ECO:0000313" key="10">
    <source>
        <dbReference type="Proteomes" id="UP000184604"/>
    </source>
</evidence>
<dbReference type="InterPro" id="IPR038763">
    <property type="entry name" value="DHH_sf"/>
</dbReference>
<dbReference type="AlphaFoldDB" id="A0A1L5F8M1"/>
<dbReference type="InterPro" id="IPR001667">
    <property type="entry name" value="DDH_dom"/>
</dbReference>
<keyword evidence="4" id="KW-0378">Hydrolase</keyword>
<accession>A0A1L5F8M1</accession>
<dbReference type="Proteomes" id="UP000184604">
    <property type="component" value="Chromosome"/>
</dbReference>
<evidence type="ECO:0000256" key="3">
    <source>
        <dbReference type="ARBA" id="ARBA00022722"/>
    </source>
</evidence>
<evidence type="ECO:0000259" key="8">
    <source>
        <dbReference type="Pfam" id="PF17768"/>
    </source>
</evidence>
<dbReference type="InterPro" id="IPR051673">
    <property type="entry name" value="SSDNA_exonuclease_RecJ"/>
</dbReference>
<reference evidence="9 10" key="1">
    <citation type="submission" date="2016-12" db="EMBL/GenBank/DDBJ databases">
        <title>Complete genome sequence of Clostridium kluyveri JZZ isolated from the pit mud of a Chinese flavor liquor-making factory.</title>
        <authorList>
            <person name="Wang Y."/>
        </authorList>
    </citation>
    <scope>NUCLEOTIDE SEQUENCE [LARGE SCALE GENOMIC DNA]</scope>
    <source>
        <strain evidence="9 10">JZZ</strain>
    </source>
</reference>
<dbReference type="RefSeq" id="WP_073538949.1">
    <property type="nucleotide sequence ID" value="NZ_CP018335.1"/>
</dbReference>
<dbReference type="GO" id="GO:0003676">
    <property type="term" value="F:nucleic acid binding"/>
    <property type="evidence" value="ECO:0007669"/>
    <property type="project" value="InterPro"/>
</dbReference>
<dbReference type="Pfam" id="PF01368">
    <property type="entry name" value="DHH"/>
    <property type="match status" value="1"/>
</dbReference>
<evidence type="ECO:0000256" key="2">
    <source>
        <dbReference type="ARBA" id="ARBA00019841"/>
    </source>
</evidence>
<dbReference type="InterPro" id="IPR041122">
    <property type="entry name" value="RecJ_OB"/>
</dbReference>
<dbReference type="Gene3D" id="3.10.310.30">
    <property type="match status" value="1"/>
</dbReference>
<organism evidence="9 10">
    <name type="scientific">Clostridium kluyveri</name>
    <dbReference type="NCBI Taxonomy" id="1534"/>
    <lineage>
        <taxon>Bacteria</taxon>
        <taxon>Bacillati</taxon>
        <taxon>Bacillota</taxon>
        <taxon>Clostridia</taxon>
        <taxon>Eubacteriales</taxon>
        <taxon>Clostridiaceae</taxon>
        <taxon>Clostridium</taxon>
    </lineage>
</organism>
<protein>
    <recommendedName>
        <fullName evidence="2">Single-stranded-DNA-specific exonuclease RecJ</fullName>
    </recommendedName>
</protein>
<dbReference type="EMBL" id="CP018335">
    <property type="protein sequence ID" value="APM39323.1"/>
    <property type="molecule type" value="Genomic_DNA"/>
</dbReference>
<sequence length="595" mass="67394">MKRKWMLKRCNKDVKYISKKAGISEIMATILANRGIVEEKEIKDFLDPSIDNLQDPLSMKDMEKGTDIIYKAIMDNKNIAIYGDYDVDGVMSTYILYCGLLKCGAKVKYHIPDRIEEGYGINIKSIEKLKEEGCEVIITCDNGISALAQVKRAKELGIAVVITDHHHIFFEEQENGEKTYLIPEADAVIDPKQEDCSYPFKHLCGAGVAFKFIQVLYKKFNFKKEQCYKFIQYAAIGTICDIVDLIDENRIIVKKGLDMINNTENLGLKALIEETSLKGKNITSYHIGFIIGPCINATGRLKSAVLALELLLCKDAEKAGKLAKKLHELNIQRQDMTVKSLNNIIDKVENSNLKRDKVLVVYEKETHESIAGIVAGRLKERYNVPSIVITSGRIMSKGSGRSIEGYNMFEELVKCKELMEKFGGHPLAAGLSITEENINRLRENLNKNCNLTEEDLIPKIRIDKKLPLENISFHMLEDIKRLEPFGKGNSTPLFGEKNIDVFKIYFMGKDKNVLKLFCRLKNSLKKIDAIAFDGGEKFKKLILEVYGSSGASKIFNNNFTSLKMDFIFLPSINEFNGVKNLQLVIKDFRLTSKNK</sequence>
<name>A0A1L5F8M1_CLOKL</name>
<dbReference type="SUPFAM" id="SSF64182">
    <property type="entry name" value="DHH phosphoesterases"/>
    <property type="match status" value="1"/>
</dbReference>
<keyword evidence="5 9" id="KW-0269">Exonuclease</keyword>
<dbReference type="GO" id="GO:0006281">
    <property type="term" value="P:DNA repair"/>
    <property type="evidence" value="ECO:0007669"/>
    <property type="project" value="InterPro"/>
</dbReference>
<dbReference type="NCBIfam" id="TIGR00644">
    <property type="entry name" value="recJ"/>
    <property type="match status" value="1"/>
</dbReference>
<evidence type="ECO:0000259" key="6">
    <source>
        <dbReference type="Pfam" id="PF01368"/>
    </source>
</evidence>
<feature type="domain" description="DHHA1" evidence="7">
    <location>
        <begin position="356"/>
        <end position="448"/>
    </location>
</feature>
<dbReference type="Pfam" id="PF17768">
    <property type="entry name" value="RecJ_OB"/>
    <property type="match status" value="1"/>
</dbReference>
<evidence type="ECO:0000313" key="9">
    <source>
        <dbReference type="EMBL" id="APM39323.1"/>
    </source>
</evidence>
<dbReference type="GO" id="GO:0006310">
    <property type="term" value="P:DNA recombination"/>
    <property type="evidence" value="ECO:0007669"/>
    <property type="project" value="InterPro"/>
</dbReference>
<evidence type="ECO:0000259" key="7">
    <source>
        <dbReference type="Pfam" id="PF02272"/>
    </source>
</evidence>
<evidence type="ECO:0000256" key="4">
    <source>
        <dbReference type="ARBA" id="ARBA00022801"/>
    </source>
</evidence>
<dbReference type="PANTHER" id="PTHR30255">
    <property type="entry name" value="SINGLE-STRANDED-DNA-SPECIFIC EXONUCLEASE RECJ"/>
    <property type="match status" value="1"/>
</dbReference>
<proteinExistence type="inferred from homology"/>
<dbReference type="InterPro" id="IPR004610">
    <property type="entry name" value="RecJ"/>
</dbReference>
<dbReference type="OrthoDB" id="9809852at2"/>
<feature type="domain" description="DDH" evidence="6">
    <location>
        <begin position="78"/>
        <end position="237"/>
    </location>
</feature>
<keyword evidence="3" id="KW-0540">Nuclease</keyword>
<comment type="similarity">
    <text evidence="1">Belongs to the RecJ family.</text>
</comment>
<evidence type="ECO:0000256" key="1">
    <source>
        <dbReference type="ARBA" id="ARBA00005915"/>
    </source>
</evidence>
<gene>
    <name evidence="9" type="ORF">BS101_11495</name>
</gene>
<dbReference type="Pfam" id="PF02272">
    <property type="entry name" value="DHHA1"/>
    <property type="match status" value="1"/>
</dbReference>
<dbReference type="InterPro" id="IPR003156">
    <property type="entry name" value="DHHA1_dom"/>
</dbReference>
<dbReference type="GO" id="GO:0008409">
    <property type="term" value="F:5'-3' exonuclease activity"/>
    <property type="evidence" value="ECO:0007669"/>
    <property type="project" value="InterPro"/>
</dbReference>
<dbReference type="PANTHER" id="PTHR30255:SF2">
    <property type="entry name" value="SINGLE-STRANDED-DNA-SPECIFIC EXONUCLEASE RECJ"/>
    <property type="match status" value="1"/>
</dbReference>
<evidence type="ECO:0000256" key="5">
    <source>
        <dbReference type="ARBA" id="ARBA00022839"/>
    </source>
</evidence>
<dbReference type="Gene3D" id="3.90.1640.30">
    <property type="match status" value="1"/>
</dbReference>